<evidence type="ECO:0000313" key="3">
    <source>
        <dbReference type="EMBL" id="MBB6042309.1"/>
    </source>
</evidence>
<dbReference type="EMBL" id="JACHHH010000014">
    <property type="protein sequence ID" value="MBB6042309.1"/>
    <property type="molecule type" value="Genomic_DNA"/>
</dbReference>
<keyword evidence="2" id="KW-1133">Transmembrane helix</keyword>
<evidence type="ECO:0000256" key="1">
    <source>
        <dbReference type="SAM" id="MobiDB-lite"/>
    </source>
</evidence>
<feature type="compositionally biased region" description="Basic and acidic residues" evidence="1">
    <location>
        <begin position="86"/>
        <end position="99"/>
    </location>
</feature>
<dbReference type="GeneID" id="85015818"/>
<keyword evidence="2" id="KW-0472">Membrane</keyword>
<evidence type="ECO:0000256" key="2">
    <source>
        <dbReference type="SAM" id="Phobius"/>
    </source>
</evidence>
<gene>
    <name evidence="3" type="ORF">HNQ46_002305</name>
</gene>
<name>A0A7W9SHN6_9FIRM</name>
<dbReference type="RefSeq" id="WP_183684790.1">
    <property type="nucleotide sequence ID" value="NZ_JACHHH010000014.1"/>
</dbReference>
<accession>A0A7W9SHN6</accession>
<sequence>MLLVLGILKWILLIILILFLLLLFLLLLLLLLPFRYEIFGEKEREEKLPRGRGKITYPGLKISGSFQEGKLEYKGKFLFFTLFESGKEENSEKNEDASRNVEGSGQEAELEEEEN</sequence>
<reference evidence="3 4" key="1">
    <citation type="submission" date="2020-08" db="EMBL/GenBank/DDBJ databases">
        <title>Genomic Encyclopedia of Type Strains, Phase IV (KMG-IV): sequencing the most valuable type-strain genomes for metagenomic binning, comparative biology and taxonomic classification.</title>
        <authorList>
            <person name="Goeker M."/>
        </authorList>
    </citation>
    <scope>NUCLEOTIDE SEQUENCE [LARGE SCALE GENOMIC DNA]</scope>
    <source>
        <strain evidence="3 4">DSM 17245</strain>
    </source>
</reference>
<dbReference type="Proteomes" id="UP000522163">
    <property type="component" value="Unassembled WGS sequence"/>
</dbReference>
<comment type="caution">
    <text evidence="3">The sequence shown here is derived from an EMBL/GenBank/DDBJ whole genome shotgun (WGS) entry which is preliminary data.</text>
</comment>
<keyword evidence="2" id="KW-0812">Transmembrane</keyword>
<feature type="region of interest" description="Disordered" evidence="1">
    <location>
        <begin position="86"/>
        <end position="115"/>
    </location>
</feature>
<protein>
    <submittedName>
        <fullName evidence="3">Uncharacterized protein</fullName>
    </submittedName>
</protein>
<organism evidence="3 4">
    <name type="scientific">Oribacterium sinus</name>
    <dbReference type="NCBI Taxonomy" id="237576"/>
    <lineage>
        <taxon>Bacteria</taxon>
        <taxon>Bacillati</taxon>
        <taxon>Bacillota</taxon>
        <taxon>Clostridia</taxon>
        <taxon>Lachnospirales</taxon>
        <taxon>Lachnospiraceae</taxon>
        <taxon>Oribacterium</taxon>
    </lineage>
</organism>
<dbReference type="AlphaFoldDB" id="A0A7W9SHN6"/>
<feature type="transmembrane region" description="Helical" evidence="2">
    <location>
        <begin position="12"/>
        <end position="34"/>
    </location>
</feature>
<proteinExistence type="predicted"/>
<evidence type="ECO:0000313" key="4">
    <source>
        <dbReference type="Proteomes" id="UP000522163"/>
    </source>
</evidence>